<dbReference type="AlphaFoldDB" id="A0A7M2RES7"/>
<dbReference type="Gene3D" id="3.20.20.140">
    <property type="entry name" value="Metal-dependent hydrolases"/>
    <property type="match status" value="1"/>
</dbReference>
<feature type="domain" description="Amidohydrolase-related" evidence="10">
    <location>
        <begin position="52"/>
        <end position="434"/>
    </location>
</feature>
<evidence type="ECO:0000256" key="5">
    <source>
        <dbReference type="ARBA" id="ARBA00011881"/>
    </source>
</evidence>
<evidence type="ECO:0000313" key="12">
    <source>
        <dbReference type="Proteomes" id="UP000593601"/>
    </source>
</evidence>
<reference evidence="11 12" key="1">
    <citation type="submission" date="2020-10" db="EMBL/GenBank/DDBJ databases">
        <title>Blautia liquoris sp.nov., isolated from the mud in a fermentation cellar used for the production of Chinese strong-flavoured liquor.</title>
        <authorList>
            <person name="Lu L."/>
        </authorList>
    </citation>
    <scope>NUCLEOTIDE SEQUENCE [LARGE SCALE GENOMIC DNA]</scope>
    <source>
        <strain evidence="11 12">LZLJ-3</strain>
    </source>
</reference>
<dbReference type="KEGG" id="bliq:INP51_12695"/>
<dbReference type="SUPFAM" id="SSF51556">
    <property type="entry name" value="Metallo-dependent hydrolases"/>
    <property type="match status" value="1"/>
</dbReference>
<dbReference type="EMBL" id="CP063304">
    <property type="protein sequence ID" value="QOV18845.1"/>
    <property type="molecule type" value="Genomic_DNA"/>
</dbReference>
<accession>A0A7M2RES7</accession>
<comment type="subunit">
    <text evidence="5">Homotetramer.</text>
</comment>
<dbReference type="Proteomes" id="UP000593601">
    <property type="component" value="Chromosome"/>
</dbReference>
<dbReference type="GO" id="GO:0005737">
    <property type="term" value="C:cytoplasm"/>
    <property type="evidence" value="ECO:0007669"/>
    <property type="project" value="TreeGrafter"/>
</dbReference>
<sequence length="458" mass="50782">MSKKIFYGGMIVLPDQVKNGSLVVEDDKIIGILQPGIHLNSEYQEINVEGKILMPGVIDSHVHMWDPSPQNYREDWKCGSQCAASGGITTIVDMPLSVPPVTDEKGFKIKYDVAKKDSCVDFAFWGGLTPGCVDNLEKLNALGCVAYKGFMSFANPDYPQITDGYLVQGMKNASKFDGLIGVHAENAEVADFGSKSMAKQKNIPNRMHDEARPWWVELEAIERATLFAKATGSRLYICHMTIAEGAQYLKEAKAKGIKVNVETCPHYLLFDKNIMDEKGSYAKCNPPLRSRENVDKLWNYVFDGTIDTLGSDHGPYSDEEKVKEGNFFLEYSGFGGFDAMLSGMLTEGVHKRDLPLTTLSAITAGNTAKIMGLAPKKGSLMPGVDADILVVDLNEQWIFDGTKSLSKTKTVNNIYHHQHMKGRVKQTWVRGQLVYDNGKILKEGGYGTYIPKQNKIIK</sequence>
<gene>
    <name evidence="11" type="primary">allB</name>
    <name evidence="11" type="ORF">INP51_12695</name>
</gene>
<evidence type="ECO:0000259" key="10">
    <source>
        <dbReference type="Pfam" id="PF01979"/>
    </source>
</evidence>
<keyword evidence="9" id="KW-0862">Zinc</keyword>
<evidence type="ECO:0000313" key="11">
    <source>
        <dbReference type="EMBL" id="QOV18845.1"/>
    </source>
</evidence>
<dbReference type="PANTHER" id="PTHR43668:SF2">
    <property type="entry name" value="ALLANTOINASE"/>
    <property type="match status" value="1"/>
</dbReference>
<dbReference type="RefSeq" id="WP_193735207.1">
    <property type="nucleotide sequence ID" value="NZ_CP063304.1"/>
</dbReference>
<evidence type="ECO:0000256" key="1">
    <source>
        <dbReference type="ARBA" id="ARBA00001947"/>
    </source>
</evidence>
<dbReference type="GO" id="GO:0050897">
    <property type="term" value="F:cobalt ion binding"/>
    <property type="evidence" value="ECO:0007669"/>
    <property type="project" value="InterPro"/>
</dbReference>
<evidence type="ECO:0000256" key="6">
    <source>
        <dbReference type="ARBA" id="ARBA00012863"/>
    </source>
</evidence>
<dbReference type="InterPro" id="IPR032466">
    <property type="entry name" value="Metal_Hydrolase"/>
</dbReference>
<comment type="similarity">
    <text evidence="4">Belongs to the metallo-dependent hydrolases superfamily. Allantoinase family.</text>
</comment>
<dbReference type="InterPro" id="IPR006680">
    <property type="entry name" value="Amidohydro-rel"/>
</dbReference>
<evidence type="ECO:0000256" key="9">
    <source>
        <dbReference type="ARBA" id="ARBA00022833"/>
    </source>
</evidence>
<organism evidence="11 12">
    <name type="scientific">Blautia liquoris</name>
    <dbReference type="NCBI Taxonomy" id="2779518"/>
    <lineage>
        <taxon>Bacteria</taxon>
        <taxon>Bacillati</taxon>
        <taxon>Bacillota</taxon>
        <taxon>Clostridia</taxon>
        <taxon>Lachnospirales</taxon>
        <taxon>Lachnospiraceae</taxon>
        <taxon>Blautia</taxon>
    </lineage>
</organism>
<evidence type="ECO:0000256" key="8">
    <source>
        <dbReference type="ARBA" id="ARBA00022801"/>
    </source>
</evidence>
<evidence type="ECO:0000256" key="2">
    <source>
        <dbReference type="ARBA" id="ARBA00004968"/>
    </source>
</evidence>
<dbReference type="GO" id="GO:0004038">
    <property type="term" value="F:allantoinase activity"/>
    <property type="evidence" value="ECO:0007669"/>
    <property type="project" value="UniProtKB-EC"/>
</dbReference>
<proteinExistence type="inferred from homology"/>
<dbReference type="InterPro" id="IPR017593">
    <property type="entry name" value="Allantoinase"/>
</dbReference>
<dbReference type="InterPro" id="IPR050138">
    <property type="entry name" value="DHOase/Allantoinase_Hydrolase"/>
</dbReference>
<dbReference type="GO" id="GO:0008270">
    <property type="term" value="F:zinc ion binding"/>
    <property type="evidence" value="ECO:0007669"/>
    <property type="project" value="InterPro"/>
</dbReference>
<comment type="cofactor">
    <cofactor evidence="1">
        <name>Zn(2+)</name>
        <dbReference type="ChEBI" id="CHEBI:29105"/>
    </cofactor>
</comment>
<dbReference type="Pfam" id="PF01979">
    <property type="entry name" value="Amidohydro_1"/>
    <property type="match status" value="1"/>
</dbReference>
<evidence type="ECO:0000256" key="4">
    <source>
        <dbReference type="ARBA" id="ARBA00010368"/>
    </source>
</evidence>
<dbReference type="NCBIfam" id="TIGR03178">
    <property type="entry name" value="allantoinase"/>
    <property type="match status" value="1"/>
</dbReference>
<evidence type="ECO:0000256" key="7">
    <source>
        <dbReference type="ARBA" id="ARBA00022723"/>
    </source>
</evidence>
<keyword evidence="7" id="KW-0479">Metal-binding</keyword>
<protein>
    <recommendedName>
        <fullName evidence="6">allantoinase</fullName>
        <ecNumber evidence="6">3.5.2.5</ecNumber>
    </recommendedName>
</protein>
<dbReference type="GO" id="GO:0006145">
    <property type="term" value="P:purine nucleobase catabolic process"/>
    <property type="evidence" value="ECO:0007669"/>
    <property type="project" value="TreeGrafter"/>
</dbReference>
<evidence type="ECO:0000256" key="3">
    <source>
        <dbReference type="ARBA" id="ARBA00008829"/>
    </source>
</evidence>
<dbReference type="EC" id="3.5.2.5" evidence="6"/>
<comment type="similarity">
    <text evidence="3">Belongs to the metallo-dependent hydrolases superfamily. Hydantoinase/dihydropyrimidinase family.</text>
</comment>
<dbReference type="GO" id="GO:0000256">
    <property type="term" value="P:allantoin catabolic process"/>
    <property type="evidence" value="ECO:0007669"/>
    <property type="project" value="InterPro"/>
</dbReference>
<keyword evidence="12" id="KW-1185">Reference proteome</keyword>
<name>A0A7M2RES7_9FIRM</name>
<dbReference type="FunFam" id="3.20.20.140:FF:000174">
    <property type="entry name" value="Dihydropyrimidinase-related protein 2"/>
    <property type="match status" value="1"/>
</dbReference>
<dbReference type="InterPro" id="IPR011059">
    <property type="entry name" value="Metal-dep_hydrolase_composite"/>
</dbReference>
<dbReference type="Gene3D" id="2.30.40.10">
    <property type="entry name" value="Urease, subunit C, domain 1"/>
    <property type="match status" value="1"/>
</dbReference>
<comment type="pathway">
    <text evidence="2">Nitrogen metabolism; (S)-allantoin degradation; allantoate from (S)-allantoin: step 1/1.</text>
</comment>
<dbReference type="SUPFAM" id="SSF51338">
    <property type="entry name" value="Composite domain of metallo-dependent hydrolases"/>
    <property type="match status" value="1"/>
</dbReference>
<keyword evidence="8 11" id="KW-0378">Hydrolase</keyword>
<dbReference type="PANTHER" id="PTHR43668">
    <property type="entry name" value="ALLANTOINASE"/>
    <property type="match status" value="1"/>
</dbReference>